<dbReference type="PROSITE" id="PS50850">
    <property type="entry name" value="MFS"/>
    <property type="match status" value="1"/>
</dbReference>
<dbReference type="InterPro" id="IPR036259">
    <property type="entry name" value="MFS_trans_sf"/>
</dbReference>
<dbReference type="GO" id="GO:0005886">
    <property type="term" value="C:plasma membrane"/>
    <property type="evidence" value="ECO:0007669"/>
    <property type="project" value="TreeGrafter"/>
</dbReference>
<feature type="transmembrane region" description="Helical" evidence="9">
    <location>
        <begin position="434"/>
        <end position="451"/>
    </location>
</feature>
<evidence type="ECO:0000313" key="11">
    <source>
        <dbReference type="EMBL" id="KAI9271902.1"/>
    </source>
</evidence>
<keyword evidence="4 9" id="KW-0812">Transmembrane</keyword>
<evidence type="ECO:0000256" key="6">
    <source>
        <dbReference type="ARBA" id="ARBA00023065"/>
    </source>
</evidence>
<dbReference type="EMBL" id="JAIXMP010000006">
    <property type="protein sequence ID" value="KAI9271902.1"/>
    <property type="molecule type" value="Genomic_DNA"/>
</dbReference>
<keyword evidence="6" id="KW-0406">Ion transport</keyword>
<feature type="transmembrane region" description="Helical" evidence="9">
    <location>
        <begin position="570"/>
        <end position="593"/>
    </location>
</feature>
<gene>
    <name evidence="11" type="ORF">BDA99DRAFT_478033</name>
</gene>
<dbReference type="Gene3D" id="1.20.1250.20">
    <property type="entry name" value="MFS general substrate transporter like domains"/>
    <property type="match status" value="2"/>
</dbReference>
<dbReference type="InterPro" id="IPR011701">
    <property type="entry name" value="MFS"/>
</dbReference>
<feature type="transmembrane region" description="Helical" evidence="9">
    <location>
        <begin position="234"/>
        <end position="256"/>
    </location>
</feature>
<keyword evidence="3" id="KW-0813">Transport</keyword>
<comment type="caution">
    <text evidence="11">The sequence shown here is derived from an EMBL/GenBank/DDBJ whole genome shotgun (WGS) entry which is preliminary data.</text>
</comment>
<dbReference type="Pfam" id="PF07690">
    <property type="entry name" value="MFS_1"/>
    <property type="match status" value="1"/>
</dbReference>
<protein>
    <submittedName>
        <fullName evidence="11">Major facilitator superfamily domain-containing protein</fullName>
    </submittedName>
</protein>
<sequence length="632" mass="69246">MPDSYSKEEVSEKVSYSETHEIKHDIAIEEKVIDHKLVVGKVDAHTGDVLTTEVHDAQLSKGVAKVEAAQAVWGRKGYFLLLIGILMVYYIYSLDGTTTFNYMAMATSSFGQHSILGTVATAGAIIISIGKPFYAKLADYVGRAEIFIITCIFYIIGYILYASSKSVGYLAGGQIIYSFGYTGLQMVTSVVLADVTTLRYRAFAAGVMNVPWILNTFVGSLIAESMLSNGNWRWGYGMFVIMFPICLIPVTGSLLWGQWKAKKENVLEILPDPEKDLFKHPIKAITNAIREMDIPGLILIGAALALILLPLSLAPKAAQGWHTPSMIAMIVVGGVLLFAFIGWELYLAERMGFVPIAPLRFFKNGNIAGSVLINFLDFVSFYLQFTYQSSFIMVVKSDWTFFEMNLFGNIQTVALCLFGLMSGVILLWWRRPKYLMIIGLLIRLLGVGLMIKARGALGSTAELVWCQLLQGWGGGFASTISGVMAQAMVPHTDMAVVTALVLLLAEIGNALGSAIAAAVWANQMPGHLVANVPTDNATLIAELYGDITKIMAYPSEDPIRLGAIQAYSEVMKNLCIGATIVAIFPPIVAYFFLSDVKLDDKQNHFDNRDLTGRKTDDTIKKEEEEKTGVTSA</sequence>
<evidence type="ECO:0000313" key="12">
    <source>
        <dbReference type="Proteomes" id="UP001209540"/>
    </source>
</evidence>
<organism evidence="11 12">
    <name type="scientific">Phascolomyces articulosus</name>
    <dbReference type="NCBI Taxonomy" id="60185"/>
    <lineage>
        <taxon>Eukaryota</taxon>
        <taxon>Fungi</taxon>
        <taxon>Fungi incertae sedis</taxon>
        <taxon>Mucoromycota</taxon>
        <taxon>Mucoromycotina</taxon>
        <taxon>Mucoromycetes</taxon>
        <taxon>Mucorales</taxon>
        <taxon>Lichtheimiaceae</taxon>
        <taxon>Phascolomyces</taxon>
    </lineage>
</organism>
<evidence type="ECO:0000259" key="10">
    <source>
        <dbReference type="PROSITE" id="PS50850"/>
    </source>
</evidence>
<dbReference type="InterPro" id="IPR020846">
    <property type="entry name" value="MFS_dom"/>
</dbReference>
<dbReference type="PANTHER" id="PTHR23501:SF87">
    <property type="entry name" value="SIDEROPHORE IRON TRANSPORTER 2"/>
    <property type="match status" value="1"/>
</dbReference>
<evidence type="ECO:0000256" key="7">
    <source>
        <dbReference type="ARBA" id="ARBA00023136"/>
    </source>
</evidence>
<evidence type="ECO:0000256" key="3">
    <source>
        <dbReference type="ARBA" id="ARBA00022448"/>
    </source>
</evidence>
<reference evidence="11" key="1">
    <citation type="journal article" date="2022" name="IScience">
        <title>Evolution of zygomycete secretomes and the origins of terrestrial fungal ecologies.</title>
        <authorList>
            <person name="Chang Y."/>
            <person name="Wang Y."/>
            <person name="Mondo S."/>
            <person name="Ahrendt S."/>
            <person name="Andreopoulos W."/>
            <person name="Barry K."/>
            <person name="Beard J."/>
            <person name="Benny G.L."/>
            <person name="Blankenship S."/>
            <person name="Bonito G."/>
            <person name="Cuomo C."/>
            <person name="Desiro A."/>
            <person name="Gervers K.A."/>
            <person name="Hundley H."/>
            <person name="Kuo A."/>
            <person name="LaButti K."/>
            <person name="Lang B.F."/>
            <person name="Lipzen A."/>
            <person name="O'Donnell K."/>
            <person name="Pangilinan J."/>
            <person name="Reynolds N."/>
            <person name="Sandor L."/>
            <person name="Smith M.E."/>
            <person name="Tsang A."/>
            <person name="Grigoriev I.V."/>
            <person name="Stajich J.E."/>
            <person name="Spatafora J.W."/>
        </authorList>
    </citation>
    <scope>NUCLEOTIDE SEQUENCE</scope>
    <source>
        <strain evidence="11">RSA 2281</strain>
    </source>
</reference>
<evidence type="ECO:0000256" key="9">
    <source>
        <dbReference type="SAM" id="Phobius"/>
    </source>
</evidence>
<evidence type="ECO:0000256" key="5">
    <source>
        <dbReference type="ARBA" id="ARBA00022989"/>
    </source>
</evidence>
<keyword evidence="5 9" id="KW-1133">Transmembrane helix</keyword>
<evidence type="ECO:0000256" key="8">
    <source>
        <dbReference type="SAM" id="MobiDB-lite"/>
    </source>
</evidence>
<reference evidence="11" key="2">
    <citation type="submission" date="2023-02" db="EMBL/GenBank/DDBJ databases">
        <authorList>
            <consortium name="DOE Joint Genome Institute"/>
            <person name="Mondo S.J."/>
            <person name="Chang Y."/>
            <person name="Wang Y."/>
            <person name="Ahrendt S."/>
            <person name="Andreopoulos W."/>
            <person name="Barry K."/>
            <person name="Beard J."/>
            <person name="Benny G.L."/>
            <person name="Blankenship S."/>
            <person name="Bonito G."/>
            <person name="Cuomo C."/>
            <person name="Desiro A."/>
            <person name="Gervers K.A."/>
            <person name="Hundley H."/>
            <person name="Kuo A."/>
            <person name="LaButti K."/>
            <person name="Lang B.F."/>
            <person name="Lipzen A."/>
            <person name="O'Donnell K."/>
            <person name="Pangilinan J."/>
            <person name="Reynolds N."/>
            <person name="Sandor L."/>
            <person name="Smith M.W."/>
            <person name="Tsang A."/>
            <person name="Grigoriev I.V."/>
            <person name="Stajich J.E."/>
            <person name="Spatafora J.W."/>
        </authorList>
    </citation>
    <scope>NUCLEOTIDE SEQUENCE</scope>
    <source>
        <strain evidence="11">RSA 2281</strain>
    </source>
</reference>
<feature type="transmembrane region" description="Helical" evidence="9">
    <location>
        <begin position="175"/>
        <end position="195"/>
    </location>
</feature>
<accession>A0AAD5PH98</accession>
<comment type="subcellular location">
    <subcellularLocation>
        <location evidence="1">Membrane</location>
        <topology evidence="1">Multi-pass membrane protein</topology>
    </subcellularLocation>
</comment>
<proteinExistence type="inferred from homology"/>
<dbReference type="FunFam" id="1.20.1250.20:FF:000197">
    <property type="entry name" value="Siderophore iron transporter 1"/>
    <property type="match status" value="1"/>
</dbReference>
<feature type="region of interest" description="Disordered" evidence="8">
    <location>
        <begin position="604"/>
        <end position="632"/>
    </location>
</feature>
<feature type="transmembrane region" description="Helical" evidence="9">
    <location>
        <begin position="294"/>
        <end position="314"/>
    </location>
</feature>
<evidence type="ECO:0000256" key="1">
    <source>
        <dbReference type="ARBA" id="ARBA00004141"/>
    </source>
</evidence>
<keyword evidence="7 9" id="KW-0472">Membrane</keyword>
<comment type="similarity">
    <text evidence="2">Belongs to the major facilitator superfamily.</text>
</comment>
<feature type="transmembrane region" description="Helical" evidence="9">
    <location>
        <begin position="326"/>
        <end position="346"/>
    </location>
</feature>
<feature type="transmembrane region" description="Helical" evidence="9">
    <location>
        <begin position="407"/>
        <end position="429"/>
    </location>
</feature>
<feature type="transmembrane region" description="Helical" evidence="9">
    <location>
        <begin position="202"/>
        <end position="222"/>
    </location>
</feature>
<name>A0AAD5PH98_9FUNG</name>
<feature type="domain" description="Major facilitator superfamily (MFS) profile" evidence="10">
    <location>
        <begin position="81"/>
        <end position="597"/>
    </location>
</feature>
<feature type="transmembrane region" description="Helical" evidence="9">
    <location>
        <begin position="114"/>
        <end position="134"/>
    </location>
</feature>
<dbReference type="GO" id="GO:0006811">
    <property type="term" value="P:monoatomic ion transport"/>
    <property type="evidence" value="ECO:0007669"/>
    <property type="project" value="UniProtKB-KW"/>
</dbReference>
<feature type="non-terminal residue" evidence="11">
    <location>
        <position position="632"/>
    </location>
</feature>
<dbReference type="Proteomes" id="UP001209540">
    <property type="component" value="Unassembled WGS sequence"/>
</dbReference>
<feature type="transmembrane region" description="Helical" evidence="9">
    <location>
        <begin position="367"/>
        <end position="387"/>
    </location>
</feature>
<dbReference type="AlphaFoldDB" id="A0AAD5PH98"/>
<feature type="transmembrane region" description="Helical" evidence="9">
    <location>
        <begin position="146"/>
        <end position="163"/>
    </location>
</feature>
<dbReference type="GO" id="GO:0022857">
    <property type="term" value="F:transmembrane transporter activity"/>
    <property type="evidence" value="ECO:0007669"/>
    <property type="project" value="InterPro"/>
</dbReference>
<evidence type="ECO:0000256" key="4">
    <source>
        <dbReference type="ARBA" id="ARBA00022692"/>
    </source>
</evidence>
<keyword evidence="12" id="KW-1185">Reference proteome</keyword>
<feature type="transmembrane region" description="Helical" evidence="9">
    <location>
        <begin position="496"/>
        <end position="521"/>
    </location>
</feature>
<dbReference type="PANTHER" id="PTHR23501">
    <property type="entry name" value="MAJOR FACILITATOR SUPERFAMILY"/>
    <property type="match status" value="1"/>
</dbReference>
<evidence type="ECO:0000256" key="2">
    <source>
        <dbReference type="ARBA" id="ARBA00008335"/>
    </source>
</evidence>
<dbReference type="SUPFAM" id="SSF103473">
    <property type="entry name" value="MFS general substrate transporter"/>
    <property type="match status" value="2"/>
</dbReference>
<feature type="transmembrane region" description="Helical" evidence="9">
    <location>
        <begin position="77"/>
        <end position="94"/>
    </location>
</feature>